<protein>
    <submittedName>
        <fullName evidence="2">Uncharacterized protein</fullName>
    </submittedName>
</protein>
<reference evidence="2" key="1">
    <citation type="journal article" date="2020" name="Nature">
        <title>Giant virus diversity and host interactions through global metagenomics.</title>
        <authorList>
            <person name="Schulz F."/>
            <person name="Roux S."/>
            <person name="Paez-Espino D."/>
            <person name="Jungbluth S."/>
            <person name="Walsh D.A."/>
            <person name="Denef V.J."/>
            <person name="McMahon K.D."/>
            <person name="Konstantinidis K.T."/>
            <person name="Eloe-Fadrosh E.A."/>
            <person name="Kyrpides N.C."/>
            <person name="Woyke T."/>
        </authorList>
    </citation>
    <scope>NUCLEOTIDE SEQUENCE</scope>
    <source>
        <strain evidence="2">GVMAG-S-1101165-84</strain>
    </source>
</reference>
<dbReference type="AlphaFoldDB" id="A0A6C0K044"/>
<evidence type="ECO:0000256" key="1">
    <source>
        <dbReference type="SAM" id="Phobius"/>
    </source>
</evidence>
<keyword evidence="1" id="KW-1133">Transmembrane helix</keyword>
<organism evidence="2">
    <name type="scientific">viral metagenome</name>
    <dbReference type="NCBI Taxonomy" id="1070528"/>
    <lineage>
        <taxon>unclassified sequences</taxon>
        <taxon>metagenomes</taxon>
        <taxon>organismal metagenomes</taxon>
    </lineage>
</organism>
<feature type="transmembrane region" description="Helical" evidence="1">
    <location>
        <begin position="6"/>
        <end position="29"/>
    </location>
</feature>
<keyword evidence="1" id="KW-0472">Membrane</keyword>
<sequence>MSTGLHPFVCFLSLLFILMVVGSIGGLALKEPYRPYTNFTFVPRWQQEENGVPEWSPKPRPVPKQEFAQHIPITGSQSYEVTGMNKSFATRAFEYVTYVSEGFQNNGDNYLAGNVNTEEKNASLLAESAGKGGDLMMSSPVAGDPLTNFPPNKPSPVDFGNRSNYMLLADELEPIDSGLSCVNSRSCYAVDTDRLQEKTGNFRQLTNNYKRGYPDSCSSPYQELVLSFYKDDGLKIDVPKNCL</sequence>
<proteinExistence type="predicted"/>
<keyword evidence="1" id="KW-0812">Transmembrane</keyword>
<dbReference type="EMBL" id="MN740782">
    <property type="protein sequence ID" value="QHU11402.1"/>
    <property type="molecule type" value="Genomic_DNA"/>
</dbReference>
<name>A0A6C0K044_9ZZZZ</name>
<accession>A0A6C0K044</accession>
<evidence type="ECO:0000313" key="2">
    <source>
        <dbReference type="EMBL" id="QHU11402.1"/>
    </source>
</evidence>